<dbReference type="EMBL" id="JASNWA010000004">
    <property type="protein sequence ID" value="KAK3176643.1"/>
    <property type="molecule type" value="Genomic_DNA"/>
</dbReference>
<accession>A0AAD9ZDS6</accession>
<proteinExistence type="predicted"/>
<evidence type="ECO:0000313" key="3">
    <source>
        <dbReference type="Proteomes" id="UP001276659"/>
    </source>
</evidence>
<evidence type="ECO:0000313" key="2">
    <source>
        <dbReference type="EMBL" id="KAK3176643.1"/>
    </source>
</evidence>
<feature type="domain" description="Sacsin/Nov" evidence="1">
    <location>
        <begin position="1090"/>
        <end position="1157"/>
    </location>
</feature>
<dbReference type="InterPro" id="IPR058210">
    <property type="entry name" value="SACS/Nov_dom"/>
</dbReference>
<comment type="caution">
    <text evidence="2">The sequence shown here is derived from an EMBL/GenBank/DDBJ whole genome shotgun (WGS) entry which is preliminary data.</text>
</comment>
<dbReference type="InterPro" id="IPR052972">
    <property type="entry name" value="Sacsin_chaperone_reg"/>
</dbReference>
<evidence type="ECO:0000259" key="1">
    <source>
        <dbReference type="Pfam" id="PF25794"/>
    </source>
</evidence>
<gene>
    <name evidence="2" type="ORF">OEA41_007966</name>
</gene>
<dbReference type="AlphaFoldDB" id="A0AAD9ZDS6"/>
<dbReference type="PANTHER" id="PTHR15600">
    <property type="entry name" value="SACSIN"/>
    <property type="match status" value="1"/>
</dbReference>
<dbReference type="GO" id="GO:0030544">
    <property type="term" value="F:Hsp70 protein binding"/>
    <property type="evidence" value="ECO:0007669"/>
    <property type="project" value="TreeGrafter"/>
</dbReference>
<dbReference type="PANTHER" id="PTHR15600:SF42">
    <property type="entry name" value="SACSIN"/>
    <property type="match status" value="1"/>
</dbReference>
<protein>
    <recommendedName>
        <fullName evidence="1">Sacsin/Nov domain-containing protein</fullName>
    </recommendedName>
</protein>
<organism evidence="2 3">
    <name type="scientific">Lepraria neglecta</name>
    <dbReference type="NCBI Taxonomy" id="209136"/>
    <lineage>
        <taxon>Eukaryota</taxon>
        <taxon>Fungi</taxon>
        <taxon>Dikarya</taxon>
        <taxon>Ascomycota</taxon>
        <taxon>Pezizomycotina</taxon>
        <taxon>Lecanoromycetes</taxon>
        <taxon>OSLEUM clade</taxon>
        <taxon>Lecanoromycetidae</taxon>
        <taxon>Lecanorales</taxon>
        <taxon>Lecanorineae</taxon>
        <taxon>Stereocaulaceae</taxon>
        <taxon>Lepraria</taxon>
    </lineage>
</organism>
<keyword evidence="3" id="KW-1185">Reference proteome</keyword>
<dbReference type="Proteomes" id="UP001276659">
    <property type="component" value="Unassembled WGS sequence"/>
</dbReference>
<name>A0AAD9ZDS6_9LECA</name>
<sequence length="1167" mass="131731">MASNSMKSRLSIDKTWLGESMSMIAAPELTLIRPKQRVKDILDGVLNHGNLAGGEVYHEVHLRHRAPKRETVKTFGVLNFVAGSIPDASLASWAASEKLFPWVAVAAPLTVRFAASSEPESDNVQDPGKSGEPGRLYSVLPLPIPTGLPVHIHGLFSISADRSRLHGLGDSGVHDDRPESWNKFLFSQMIPGAWAKLLVNVCQNCQAQDLFHLWPTTTSEVHRWWYGMIRAVMDIASQNDDPVWFTELGYVSLQDGLLASEAINVQQKRAFREAELRIIYLTDELLEEARQTLGGRSLRPRTVYEGLRQIRSFEHLSSQSKLVVLEYLQHEIPLTDLAALQIFPFNDGIFRSLTSPPIFLHRDIFDKKLFQRQPDSTLDTDQVSGATSSWLHERAKEDDSIVRYRNPTDLCDYFLNHIANGSSDTLAFDREERSMLSEVWEWIMRHCQGDLPLPALGSLWLVPLRDSGVRKLIPSDVSNSATWFENGKGKEIALKIIAVDPSKAPKLVADDALSDVALQCLLAFAEKESLLRLKDGNKLEYFLKFLEEARILLQNATEDVKDSVFCMVKELYRSRKGININIDTDVLRSLCIFKEIQWPVDATGSSTMIRSSTDLTRNVTFVGMRKLVPLPLSSTQVFLEATDEWARSLFEDLNLVRCLGQIQILEELVIPALQDSSYEHMTSKFRLDVTEMLFQNYFRLSTSAQACIPSLPVVPLERRKEDQSLIFACPVDVVDPHQSALVSLYFEDEMTVPEMHFYHRFSGVLVSCGMMNRVDERLVLDRISTYARKQVPFDVVASRAEKLLQSPICADSSRPDEFTQSVRNCVWLPAQSPERSHSLTNSFECRDSDEEPFVGRVWHTLPFRVEQSWRSILGWQNRIQVDVLMSQLVRSIDASDVPSVEQTLFYLDGNYAFEDYVRRLSGLNFIRSSNGLFISPAQACRDGGERLMPYLYNVDSRFWSDHVGIMTHANVPKIPDLERLHDVQKALESKGALDEADLDVAVEIAHIWGSQSPESFYSLKVPDDTGLLVDVYSLMFNDAPWVSDVNRAVAHPKLSRAIADRLKMQPVSDLLRNGDLGISDIDEDEFNQCEEVADGIRDTLDRYTRESTFHEYLANADDCGSASAVNFLFDGTSYNTEHLLTTDLNSLQGPAVLIHNDGGEQAFITLN</sequence>
<dbReference type="Pfam" id="PF25794">
    <property type="entry name" value="SACS"/>
    <property type="match status" value="1"/>
</dbReference>
<reference evidence="2" key="1">
    <citation type="submission" date="2022-11" db="EMBL/GenBank/DDBJ databases">
        <title>Chromosomal genome sequence assembly and mating type (MAT) locus characterization of the leprose asexual lichenized fungus Lepraria neglecta (Nyl.) Erichsen.</title>
        <authorList>
            <person name="Allen J.L."/>
            <person name="Pfeffer B."/>
        </authorList>
    </citation>
    <scope>NUCLEOTIDE SEQUENCE</scope>
    <source>
        <strain evidence="2">Allen 5258</strain>
    </source>
</reference>